<dbReference type="RefSeq" id="XP_030386881.1">
    <property type="nucleotide sequence ID" value="XM_030531021.1"/>
</dbReference>
<feature type="compositionally biased region" description="Basic and acidic residues" evidence="1">
    <location>
        <begin position="124"/>
        <end position="151"/>
    </location>
</feature>
<feature type="compositionally biased region" description="Polar residues" evidence="1">
    <location>
        <begin position="1"/>
        <end position="10"/>
    </location>
</feature>
<reference evidence="3" key="1">
    <citation type="submission" date="2025-08" db="UniProtKB">
        <authorList>
            <consortium name="RefSeq"/>
        </authorList>
    </citation>
    <scope>IDENTIFICATION</scope>
    <source>
        <strain evidence="3">11010-0011.00</strain>
        <tissue evidence="3">Whole body</tissue>
    </source>
</reference>
<evidence type="ECO:0000313" key="3">
    <source>
        <dbReference type="RefSeq" id="XP_030386881.1"/>
    </source>
</evidence>
<feature type="compositionally biased region" description="Low complexity" evidence="1">
    <location>
        <begin position="198"/>
        <end position="232"/>
    </location>
</feature>
<feature type="region of interest" description="Disordered" evidence="1">
    <location>
        <begin position="123"/>
        <end position="151"/>
    </location>
</feature>
<name>A0A6J2UEI8_DROLE</name>
<feature type="region of interest" description="Disordered" evidence="1">
    <location>
        <begin position="1"/>
        <end position="61"/>
    </location>
</feature>
<feature type="compositionally biased region" description="Polar residues" evidence="1">
    <location>
        <begin position="261"/>
        <end position="277"/>
    </location>
</feature>
<feature type="compositionally biased region" description="Low complexity" evidence="1">
    <location>
        <begin position="240"/>
        <end position="259"/>
    </location>
</feature>
<proteinExistence type="predicted"/>
<gene>
    <name evidence="3" type="primary">LOC115633564</name>
</gene>
<organism evidence="2 3">
    <name type="scientific">Drosophila lebanonensis</name>
    <name type="common">Fruit fly</name>
    <name type="synonym">Scaptodrosophila lebanonensis</name>
    <dbReference type="NCBI Taxonomy" id="7225"/>
    <lineage>
        <taxon>Eukaryota</taxon>
        <taxon>Metazoa</taxon>
        <taxon>Ecdysozoa</taxon>
        <taxon>Arthropoda</taxon>
        <taxon>Hexapoda</taxon>
        <taxon>Insecta</taxon>
        <taxon>Pterygota</taxon>
        <taxon>Neoptera</taxon>
        <taxon>Endopterygota</taxon>
        <taxon>Diptera</taxon>
        <taxon>Brachycera</taxon>
        <taxon>Muscomorpha</taxon>
        <taxon>Ephydroidea</taxon>
        <taxon>Drosophilidae</taxon>
        <taxon>Scaptodrosophila</taxon>
    </lineage>
</organism>
<feature type="compositionally biased region" description="Basic and acidic residues" evidence="1">
    <location>
        <begin position="307"/>
        <end position="334"/>
    </location>
</feature>
<feature type="compositionally biased region" description="Polar residues" evidence="1">
    <location>
        <begin position="28"/>
        <end position="56"/>
    </location>
</feature>
<feature type="region of interest" description="Disordered" evidence="1">
    <location>
        <begin position="195"/>
        <end position="334"/>
    </location>
</feature>
<evidence type="ECO:0000256" key="1">
    <source>
        <dbReference type="SAM" id="MobiDB-lite"/>
    </source>
</evidence>
<evidence type="ECO:0000313" key="2">
    <source>
        <dbReference type="Proteomes" id="UP000504634"/>
    </source>
</evidence>
<dbReference type="AlphaFoldDB" id="A0A6J2UEI8"/>
<dbReference type="GeneID" id="115633564"/>
<protein>
    <submittedName>
        <fullName evidence="3">Uncharacterized protein</fullName>
    </submittedName>
</protein>
<dbReference type="Proteomes" id="UP000504634">
    <property type="component" value="Unplaced"/>
</dbReference>
<sequence>MKPQRQSGQLNRPCQRTRRQQPRSQQPHDSSYSSQGPIGHTDSNNSNATGVHSSGSGKVAVLAEEDTHHRPLSLRVVTPTIDRRAWVALANRGGRRVRVRRQRIQQARLEEQQREQRQWAQQARLEEQQRDERLRRREQRTRERREEQQRVEGAIRDVEARLTYARWGREPDGTASEQPMVVLERCGGSTKPLAWAMSSQQPQQSIAQRPQQQPQHQSLQPQRQSGQLNRPCQRTRRQQPRSQQPHDSQDSSYSSQGPSGHTDSNNSNATGVHSSGSGKVAVLAEEDTHARLEVQQQEQRQRAQQARLEEQQRDERLRRGEQRQRERREEQQRVEGAIRDVEARLTYS</sequence>
<feature type="compositionally biased region" description="Low complexity" evidence="1">
    <location>
        <begin position="293"/>
        <end position="306"/>
    </location>
</feature>
<keyword evidence="2" id="KW-1185">Reference proteome</keyword>
<accession>A0A6J2UEI8</accession>